<dbReference type="EMBL" id="JAATVY010000056">
    <property type="protein sequence ID" value="NJC74286.1"/>
    <property type="molecule type" value="Genomic_DNA"/>
</dbReference>
<protein>
    <recommendedName>
        <fullName evidence="1">SGNH domain-containing protein</fullName>
    </recommendedName>
</protein>
<sequence length="276" mass="29310">ATAAVFITNWATGLQKQQLIAMNGAPCGNGITMCWRVQAPQGKPVIAVVGDSTAMALDPGFVDLAHRRGWGYVLAAKQGCGIGGLPFTLHSPNPPAPYQVQCAIDADQRLHAVLDTYHPSIVFALSNFETLPYATADSRLVQPLTPEWTDGLHGALRHFAEQVTQTGAVLVTPGVLPMSSSAKACLAPNPPKNSCKPVSASTPNGNAASTIYQRVADETPGTHVLAMRQVVCPRGACPMVIDGLVVRYDGVHFTPQGARWFVSKMEPQLAGYARTK</sequence>
<name>A0ABX0Y783_9ACTN</name>
<evidence type="ECO:0000313" key="3">
    <source>
        <dbReference type="Proteomes" id="UP000722989"/>
    </source>
</evidence>
<evidence type="ECO:0000259" key="1">
    <source>
        <dbReference type="Pfam" id="PF19040"/>
    </source>
</evidence>
<feature type="domain" description="SGNH" evidence="1">
    <location>
        <begin position="38"/>
        <end position="266"/>
    </location>
</feature>
<dbReference type="InterPro" id="IPR043968">
    <property type="entry name" value="SGNH"/>
</dbReference>
<feature type="non-terminal residue" evidence="2">
    <location>
        <position position="1"/>
    </location>
</feature>
<accession>A0ABX0Y783</accession>
<evidence type="ECO:0000313" key="2">
    <source>
        <dbReference type="EMBL" id="NJC74286.1"/>
    </source>
</evidence>
<reference evidence="2 3" key="1">
    <citation type="submission" date="2020-03" db="EMBL/GenBank/DDBJ databases">
        <title>WGS of the type strain of Planosporangium spp.</title>
        <authorList>
            <person name="Thawai C."/>
        </authorList>
    </citation>
    <scope>NUCLEOTIDE SEQUENCE [LARGE SCALE GENOMIC DNA]</scope>
    <source>
        <strain evidence="2 3">TBRC 5610</strain>
    </source>
</reference>
<dbReference type="RefSeq" id="WP_167929188.1">
    <property type="nucleotide sequence ID" value="NZ_JAATVY010000056.1"/>
</dbReference>
<comment type="caution">
    <text evidence="2">The sequence shown here is derived from an EMBL/GenBank/DDBJ whole genome shotgun (WGS) entry which is preliminary data.</text>
</comment>
<organism evidence="2 3">
    <name type="scientific">Planosporangium thailandense</name>
    <dbReference type="NCBI Taxonomy" id="765197"/>
    <lineage>
        <taxon>Bacteria</taxon>
        <taxon>Bacillati</taxon>
        <taxon>Actinomycetota</taxon>
        <taxon>Actinomycetes</taxon>
        <taxon>Micromonosporales</taxon>
        <taxon>Micromonosporaceae</taxon>
        <taxon>Planosporangium</taxon>
    </lineage>
</organism>
<dbReference type="Pfam" id="PF19040">
    <property type="entry name" value="SGNH"/>
    <property type="match status" value="1"/>
</dbReference>
<proteinExistence type="predicted"/>
<dbReference type="Proteomes" id="UP000722989">
    <property type="component" value="Unassembled WGS sequence"/>
</dbReference>
<gene>
    <name evidence="2" type="ORF">HC031_31910</name>
</gene>
<dbReference type="SUPFAM" id="SSF52266">
    <property type="entry name" value="SGNH hydrolase"/>
    <property type="match status" value="1"/>
</dbReference>
<keyword evidence="3" id="KW-1185">Reference proteome</keyword>